<dbReference type="InParanoid" id="A0A7X0JU25"/>
<gene>
    <name evidence="3" type="ORF">HNR48_002553</name>
</gene>
<comment type="caution">
    <text evidence="3">The sequence shown here is derived from an EMBL/GenBank/DDBJ whole genome shotgun (WGS) entry which is preliminary data.</text>
</comment>
<dbReference type="SUPFAM" id="SSF51556">
    <property type="entry name" value="Metallo-dependent hydrolases"/>
    <property type="match status" value="1"/>
</dbReference>
<sequence length="470" mass="51336">MKKTLLTFAISLLGFQQASANITIYQNVNLIDSIDDKLQSDMAIVVDGETISAVLPMSQLEPGNYPKAKVVDAQSWYATPGLIETHTHVATQPNRQYAEFILNRQLYGGITTARDLAGDARALADLSRAALVKEIPAPDLKYVALMAGPEFFSDPRTVSSGLGEVPGKISWMQAIDDNSDMKTAVALARGTWASAIKTYAKLDDKAMKRIGDEARKQGIPVWSHAHVGPARPMAVAKARVHSMSHACDMAAAAFTEEQLSKAETGELNGRVPVDLNSPEIDAVFEEMKKHNTVFDPTLRVEEWVTNNAEKLKAQREKMAKEMNENPNAKGKASTKKKGIRARCGFDGAVNLVRRAYKAGVRISTGTDGWTGNKDTFPALYDELRLLNEKVGMPMMDVIKAATINGAYSIGLEKNIGTIEAGKLANISFFQQNPLDGSDKLRSVTLTVKRGSPYYRKDFVLGESGVPDEDR</sequence>
<reference evidence="3 4" key="1">
    <citation type="submission" date="2020-08" db="EMBL/GenBank/DDBJ databases">
        <title>Genomic Encyclopedia of Type Strains, Phase IV (KMG-IV): sequencing the most valuable type-strain genomes for metagenomic binning, comparative biology and taxonomic classification.</title>
        <authorList>
            <person name="Goeker M."/>
        </authorList>
    </citation>
    <scope>NUCLEOTIDE SEQUENCE [LARGE SCALE GENOMIC DNA]</scope>
    <source>
        <strain evidence="3 4">DSM 22368</strain>
    </source>
</reference>
<dbReference type="PANTHER" id="PTHR43135">
    <property type="entry name" value="ALPHA-D-RIBOSE 1-METHYLPHOSPHONATE 5-TRIPHOSPHATE DIPHOSPHATASE"/>
    <property type="match status" value="1"/>
</dbReference>
<proteinExistence type="predicted"/>
<organism evidence="3 4">
    <name type="scientific">Pseudoteredinibacter isoporae</name>
    <dbReference type="NCBI Taxonomy" id="570281"/>
    <lineage>
        <taxon>Bacteria</taxon>
        <taxon>Pseudomonadati</taxon>
        <taxon>Pseudomonadota</taxon>
        <taxon>Gammaproteobacteria</taxon>
        <taxon>Cellvibrionales</taxon>
        <taxon>Cellvibrionaceae</taxon>
        <taxon>Pseudoteredinibacter</taxon>
    </lineage>
</organism>
<evidence type="ECO:0000313" key="4">
    <source>
        <dbReference type="Proteomes" id="UP000528457"/>
    </source>
</evidence>
<dbReference type="SUPFAM" id="SSF51338">
    <property type="entry name" value="Composite domain of metallo-dependent hydrolases"/>
    <property type="match status" value="1"/>
</dbReference>
<dbReference type="InterPro" id="IPR011059">
    <property type="entry name" value="Metal-dep_hydrolase_composite"/>
</dbReference>
<dbReference type="InterPro" id="IPR006680">
    <property type="entry name" value="Amidohydro-rel"/>
</dbReference>
<dbReference type="InterPro" id="IPR032466">
    <property type="entry name" value="Metal_Hydrolase"/>
</dbReference>
<dbReference type="GO" id="GO:0016810">
    <property type="term" value="F:hydrolase activity, acting on carbon-nitrogen (but not peptide) bonds"/>
    <property type="evidence" value="ECO:0007669"/>
    <property type="project" value="InterPro"/>
</dbReference>
<dbReference type="Gene3D" id="1.20.58.520">
    <property type="entry name" value="Amidohydrolase"/>
    <property type="match status" value="1"/>
</dbReference>
<dbReference type="EMBL" id="JACHHT010000002">
    <property type="protein sequence ID" value="MBB6522268.1"/>
    <property type="molecule type" value="Genomic_DNA"/>
</dbReference>
<name>A0A7X0JU25_9GAMM</name>
<protein>
    <submittedName>
        <fullName evidence="3">Imidazolonepropionase-like amidohydrolase</fullName>
    </submittedName>
</protein>
<keyword evidence="4" id="KW-1185">Reference proteome</keyword>
<keyword evidence="3" id="KW-0378">Hydrolase</keyword>
<accession>A0A7X0JU25</accession>
<dbReference type="AlphaFoldDB" id="A0A7X0JU25"/>
<dbReference type="RefSeq" id="WP_166846280.1">
    <property type="nucleotide sequence ID" value="NZ_JAAONY010000002.1"/>
</dbReference>
<dbReference type="Gene3D" id="2.30.40.10">
    <property type="entry name" value="Urease, subunit C, domain 1"/>
    <property type="match status" value="1"/>
</dbReference>
<dbReference type="Proteomes" id="UP000528457">
    <property type="component" value="Unassembled WGS sequence"/>
</dbReference>
<dbReference type="PANTHER" id="PTHR43135:SF3">
    <property type="entry name" value="ALPHA-D-RIBOSE 1-METHYLPHOSPHONATE 5-TRIPHOSPHATE DIPHOSPHATASE"/>
    <property type="match status" value="1"/>
</dbReference>
<dbReference type="Pfam" id="PF01979">
    <property type="entry name" value="Amidohydro_1"/>
    <property type="match status" value="1"/>
</dbReference>
<keyword evidence="1" id="KW-0732">Signal</keyword>
<evidence type="ECO:0000259" key="2">
    <source>
        <dbReference type="Pfam" id="PF01979"/>
    </source>
</evidence>
<feature type="signal peptide" evidence="1">
    <location>
        <begin position="1"/>
        <end position="20"/>
    </location>
</feature>
<dbReference type="Gene3D" id="3.40.50.10910">
    <property type="entry name" value="Amidohydrolase"/>
    <property type="match status" value="1"/>
</dbReference>
<feature type="domain" description="Amidohydrolase-related" evidence="2">
    <location>
        <begin position="77"/>
        <end position="450"/>
    </location>
</feature>
<feature type="chain" id="PRO_5031161365" evidence="1">
    <location>
        <begin position="21"/>
        <end position="470"/>
    </location>
</feature>
<dbReference type="Gene3D" id="3.30.110.90">
    <property type="entry name" value="Amidohydrolase"/>
    <property type="match status" value="1"/>
</dbReference>
<evidence type="ECO:0000313" key="3">
    <source>
        <dbReference type="EMBL" id="MBB6522268.1"/>
    </source>
</evidence>
<dbReference type="InterPro" id="IPR051781">
    <property type="entry name" value="Metallo-dep_Hydrolase"/>
</dbReference>
<evidence type="ECO:0000256" key="1">
    <source>
        <dbReference type="SAM" id="SignalP"/>
    </source>
</evidence>